<comment type="caution">
    <text evidence="1">The sequence shown here is derived from an EMBL/GenBank/DDBJ whole genome shotgun (WGS) entry which is preliminary data.</text>
</comment>
<reference evidence="1 2" key="1">
    <citation type="journal article" date="2022" name="bioRxiv">
        <title>The genome of the oomycete Peronosclerospora sorghi, a cosmopolitan pathogen of maize and sorghum, is inflated with dispersed pseudogenes.</title>
        <authorList>
            <person name="Fletcher K."/>
            <person name="Martin F."/>
            <person name="Isakeit T."/>
            <person name="Cavanaugh K."/>
            <person name="Magill C."/>
            <person name="Michelmore R."/>
        </authorList>
    </citation>
    <scope>NUCLEOTIDE SEQUENCE [LARGE SCALE GENOMIC DNA]</scope>
    <source>
        <strain evidence="1">P6</strain>
    </source>
</reference>
<sequence>MTIWRKTHTRSTFPTDETMGTRDGGCVRVDLTTSSRTMETKGLRERMFPYVCGIEHTLSF</sequence>
<dbReference type="Proteomes" id="UP001163321">
    <property type="component" value="Chromosome 1"/>
</dbReference>
<gene>
    <name evidence="1" type="ORF">PsorP6_000593</name>
</gene>
<evidence type="ECO:0000313" key="2">
    <source>
        <dbReference type="Proteomes" id="UP001163321"/>
    </source>
</evidence>
<evidence type="ECO:0000313" key="1">
    <source>
        <dbReference type="EMBL" id="KAI9923033.1"/>
    </source>
</evidence>
<protein>
    <submittedName>
        <fullName evidence="1">Uncharacterized protein</fullName>
    </submittedName>
</protein>
<name>A0ACC0WVT0_9STRA</name>
<proteinExistence type="predicted"/>
<accession>A0ACC0WVT0</accession>
<organism evidence="1 2">
    <name type="scientific">Peronosclerospora sorghi</name>
    <dbReference type="NCBI Taxonomy" id="230839"/>
    <lineage>
        <taxon>Eukaryota</taxon>
        <taxon>Sar</taxon>
        <taxon>Stramenopiles</taxon>
        <taxon>Oomycota</taxon>
        <taxon>Peronosporomycetes</taxon>
        <taxon>Peronosporales</taxon>
        <taxon>Peronosporaceae</taxon>
        <taxon>Peronosclerospora</taxon>
    </lineage>
</organism>
<dbReference type="EMBL" id="CM047580">
    <property type="protein sequence ID" value="KAI9923033.1"/>
    <property type="molecule type" value="Genomic_DNA"/>
</dbReference>
<keyword evidence="2" id="KW-1185">Reference proteome</keyword>